<feature type="compositionally biased region" description="Basic and acidic residues" evidence="1">
    <location>
        <begin position="397"/>
        <end position="414"/>
    </location>
</feature>
<accession>A0ABR1UY53</accession>
<dbReference type="EMBL" id="JAQQWM010000005">
    <property type="protein sequence ID" value="KAK8063869.1"/>
    <property type="molecule type" value="Genomic_DNA"/>
</dbReference>
<gene>
    <name evidence="2" type="ORF">PG996_008521</name>
</gene>
<comment type="caution">
    <text evidence="2">The sequence shown here is derived from an EMBL/GenBank/DDBJ whole genome shotgun (WGS) entry which is preliminary data.</text>
</comment>
<evidence type="ECO:0000313" key="2">
    <source>
        <dbReference type="EMBL" id="KAK8063869.1"/>
    </source>
</evidence>
<feature type="region of interest" description="Disordered" evidence="1">
    <location>
        <begin position="76"/>
        <end position="149"/>
    </location>
</feature>
<protein>
    <recommendedName>
        <fullName evidence="4">BZIP domain-containing protein</fullName>
    </recommendedName>
</protein>
<evidence type="ECO:0008006" key="4">
    <source>
        <dbReference type="Google" id="ProtNLM"/>
    </source>
</evidence>
<feature type="compositionally biased region" description="Basic and acidic residues" evidence="1">
    <location>
        <begin position="421"/>
        <end position="433"/>
    </location>
</feature>
<feature type="compositionally biased region" description="Basic and acidic residues" evidence="1">
    <location>
        <begin position="92"/>
        <end position="102"/>
    </location>
</feature>
<feature type="region of interest" description="Disordered" evidence="1">
    <location>
        <begin position="376"/>
        <end position="433"/>
    </location>
</feature>
<evidence type="ECO:0000256" key="1">
    <source>
        <dbReference type="SAM" id="MobiDB-lite"/>
    </source>
</evidence>
<organism evidence="2 3">
    <name type="scientific">Apiospora saccharicola</name>
    <dbReference type="NCBI Taxonomy" id="335842"/>
    <lineage>
        <taxon>Eukaryota</taxon>
        <taxon>Fungi</taxon>
        <taxon>Dikarya</taxon>
        <taxon>Ascomycota</taxon>
        <taxon>Pezizomycotina</taxon>
        <taxon>Sordariomycetes</taxon>
        <taxon>Xylariomycetidae</taxon>
        <taxon>Amphisphaeriales</taxon>
        <taxon>Apiosporaceae</taxon>
        <taxon>Apiospora</taxon>
    </lineage>
</organism>
<name>A0ABR1UY53_9PEZI</name>
<keyword evidence="3" id="KW-1185">Reference proteome</keyword>
<proteinExistence type="predicted"/>
<reference evidence="2 3" key="1">
    <citation type="submission" date="2023-01" db="EMBL/GenBank/DDBJ databases">
        <title>Analysis of 21 Apiospora genomes using comparative genomics revels a genus with tremendous synthesis potential of carbohydrate active enzymes and secondary metabolites.</title>
        <authorList>
            <person name="Sorensen T."/>
        </authorList>
    </citation>
    <scope>NUCLEOTIDE SEQUENCE [LARGE SCALE GENOMIC DNA]</scope>
    <source>
        <strain evidence="2 3">CBS 83171</strain>
    </source>
</reference>
<feature type="region of interest" description="Disordered" evidence="1">
    <location>
        <begin position="478"/>
        <end position="512"/>
    </location>
</feature>
<feature type="compositionally biased region" description="Low complexity" evidence="1">
    <location>
        <begin position="385"/>
        <end position="396"/>
    </location>
</feature>
<feature type="compositionally biased region" description="Polar residues" evidence="1">
    <location>
        <begin position="77"/>
        <end position="90"/>
    </location>
</feature>
<sequence>MSKRLPDLEPVVYTAAPSSYGFPYLDSLARINTVNIGIKPRKDTQPIHQQGITIKEVIFVSRNPYQSRAYQEDTMAMQETPSCSQGSSSRPLADRPRSKSADDVLTQSPDTSSDFKSYYEPNAAYSAGPASEDTDREASGSRSLDSDADVDESELKAAISNFHGAVKDLKFTLGKSALHFHTKNEIRALCETSRPVQTLLFQYVHGTPEVPDSSDESPQLSDEDEKALTEAVQTLADCMVVILELVGDLLKMRTPAEANGHYAAYGECIMFGSSGGYGGDYGQWWANRRKAAYDLSYQIRNTQQVIRDETQRLSEILAKYGIKDSTQSDLSCVATPAVPATREESLPKESQSVENESRPGIIARCIKRVTTAARNRFLPAEPQEDSTSSLSSTSDTDQSKAPREEKGRYRDLKRQYSASKTFRDQKKQLKYHKEAEQDFSDLQAQLGEAHCNDPSAATETGQLLLNSKIETRIILHRRMQPQKKSERSAVAAGEENLNSQATAEGGSQHKKD</sequence>
<evidence type="ECO:0000313" key="3">
    <source>
        <dbReference type="Proteomes" id="UP001446871"/>
    </source>
</evidence>
<feature type="region of interest" description="Disordered" evidence="1">
    <location>
        <begin position="333"/>
        <end position="357"/>
    </location>
</feature>
<dbReference type="Proteomes" id="UP001446871">
    <property type="component" value="Unassembled WGS sequence"/>
</dbReference>
<feature type="compositionally biased region" description="Polar residues" evidence="1">
    <location>
        <begin position="105"/>
        <end position="115"/>
    </location>
</feature>